<name>A0A380KH25_9STRE</name>
<dbReference type="OrthoDB" id="2230122at2"/>
<evidence type="ECO:0000313" key="2">
    <source>
        <dbReference type="Proteomes" id="UP000254924"/>
    </source>
</evidence>
<accession>A0A380KH25</accession>
<protein>
    <submittedName>
        <fullName evidence="1">Uncharacterized protein</fullName>
    </submittedName>
</protein>
<sequence length="68" mass="8012">MKKSFDILNDYEGLCGQLLDIVNVLEFAELENEVNLYRTLGTTARLALKQLIREHRELADKYREELKQ</sequence>
<keyword evidence="2" id="KW-1185">Reference proteome</keyword>
<dbReference type="AlphaFoldDB" id="A0A380KH25"/>
<organism evidence="1 2">
    <name type="scientific">Streptococcus hyointestinalis</name>
    <dbReference type="NCBI Taxonomy" id="1337"/>
    <lineage>
        <taxon>Bacteria</taxon>
        <taxon>Bacillati</taxon>
        <taxon>Bacillota</taxon>
        <taxon>Bacilli</taxon>
        <taxon>Lactobacillales</taxon>
        <taxon>Streptococcaceae</taxon>
        <taxon>Streptococcus</taxon>
    </lineage>
</organism>
<dbReference type="EMBL" id="UHFN01000007">
    <property type="protein sequence ID" value="SUN63899.1"/>
    <property type="molecule type" value="Genomic_DNA"/>
</dbReference>
<gene>
    <name evidence="1" type="ORF">NCTC12224_02684</name>
</gene>
<dbReference type="Proteomes" id="UP000254924">
    <property type="component" value="Unassembled WGS sequence"/>
</dbReference>
<reference evidence="1 2" key="1">
    <citation type="submission" date="2018-06" db="EMBL/GenBank/DDBJ databases">
        <authorList>
            <consortium name="Pathogen Informatics"/>
            <person name="Doyle S."/>
        </authorList>
    </citation>
    <scope>NUCLEOTIDE SEQUENCE [LARGE SCALE GENOMIC DNA]</scope>
    <source>
        <strain evidence="1 2">NCTC12224</strain>
    </source>
</reference>
<evidence type="ECO:0000313" key="1">
    <source>
        <dbReference type="EMBL" id="SUN63899.1"/>
    </source>
</evidence>
<proteinExistence type="predicted"/>